<dbReference type="EMBL" id="JAAIUW010000013">
    <property type="protein sequence ID" value="KAF7804426.1"/>
    <property type="molecule type" value="Genomic_DNA"/>
</dbReference>
<comment type="caution">
    <text evidence="1">The sequence shown here is derived from an EMBL/GenBank/DDBJ whole genome shotgun (WGS) entry which is preliminary data.</text>
</comment>
<evidence type="ECO:0000313" key="2">
    <source>
        <dbReference type="Proteomes" id="UP000634136"/>
    </source>
</evidence>
<proteinExistence type="predicted"/>
<sequence length="33" mass="3837">MRLLDLASSSSSMAWLIRKHDIRADVERNYTNS</sequence>
<name>A0A834W3H8_9FABA</name>
<accession>A0A834W3H8</accession>
<protein>
    <submittedName>
        <fullName evidence="1">Uncharacterized protein</fullName>
    </submittedName>
</protein>
<dbReference type="AlphaFoldDB" id="A0A834W3H8"/>
<evidence type="ECO:0000313" key="1">
    <source>
        <dbReference type="EMBL" id="KAF7804426.1"/>
    </source>
</evidence>
<keyword evidence="2" id="KW-1185">Reference proteome</keyword>
<gene>
    <name evidence="1" type="ORF">G2W53_043537</name>
</gene>
<reference evidence="1" key="1">
    <citation type="submission" date="2020-09" db="EMBL/GenBank/DDBJ databases">
        <title>Genome-Enabled Discovery of Anthraquinone Biosynthesis in Senna tora.</title>
        <authorList>
            <person name="Kang S.-H."/>
            <person name="Pandey R.P."/>
            <person name="Lee C.-M."/>
            <person name="Sim J.-S."/>
            <person name="Jeong J.-T."/>
            <person name="Choi B.-S."/>
            <person name="Jung M."/>
            <person name="Ginzburg D."/>
            <person name="Zhao K."/>
            <person name="Won S.Y."/>
            <person name="Oh T.-J."/>
            <person name="Yu Y."/>
            <person name="Kim N.-H."/>
            <person name="Lee O.R."/>
            <person name="Lee T.-H."/>
            <person name="Bashyal P."/>
            <person name="Kim T.-S."/>
            <person name="Lee W.-H."/>
            <person name="Kawkins C."/>
            <person name="Kim C.-K."/>
            <person name="Kim J.S."/>
            <person name="Ahn B.O."/>
            <person name="Rhee S.Y."/>
            <person name="Sohng J.K."/>
        </authorList>
    </citation>
    <scope>NUCLEOTIDE SEQUENCE</scope>
    <source>
        <tissue evidence="1">Leaf</tissue>
    </source>
</reference>
<dbReference type="Proteomes" id="UP000634136">
    <property type="component" value="Unassembled WGS sequence"/>
</dbReference>
<organism evidence="1 2">
    <name type="scientific">Senna tora</name>
    <dbReference type="NCBI Taxonomy" id="362788"/>
    <lineage>
        <taxon>Eukaryota</taxon>
        <taxon>Viridiplantae</taxon>
        <taxon>Streptophyta</taxon>
        <taxon>Embryophyta</taxon>
        <taxon>Tracheophyta</taxon>
        <taxon>Spermatophyta</taxon>
        <taxon>Magnoliopsida</taxon>
        <taxon>eudicotyledons</taxon>
        <taxon>Gunneridae</taxon>
        <taxon>Pentapetalae</taxon>
        <taxon>rosids</taxon>
        <taxon>fabids</taxon>
        <taxon>Fabales</taxon>
        <taxon>Fabaceae</taxon>
        <taxon>Caesalpinioideae</taxon>
        <taxon>Cassia clade</taxon>
        <taxon>Senna</taxon>
    </lineage>
</organism>